<name>A0ACB8SRJ9_9AGAM</name>
<reference evidence="1" key="1">
    <citation type="submission" date="2021-03" db="EMBL/GenBank/DDBJ databases">
        <authorList>
            <consortium name="DOE Joint Genome Institute"/>
            <person name="Ahrendt S."/>
            <person name="Looney B.P."/>
            <person name="Miyauchi S."/>
            <person name="Morin E."/>
            <person name="Drula E."/>
            <person name="Courty P.E."/>
            <person name="Chicoki N."/>
            <person name="Fauchery L."/>
            <person name="Kohler A."/>
            <person name="Kuo A."/>
            <person name="Labutti K."/>
            <person name="Pangilinan J."/>
            <person name="Lipzen A."/>
            <person name="Riley R."/>
            <person name="Andreopoulos W."/>
            <person name="He G."/>
            <person name="Johnson J."/>
            <person name="Barry K.W."/>
            <person name="Grigoriev I.V."/>
            <person name="Nagy L."/>
            <person name="Hibbett D."/>
            <person name="Henrissat B."/>
            <person name="Matheny P.B."/>
            <person name="Labbe J."/>
            <person name="Martin F."/>
        </authorList>
    </citation>
    <scope>NUCLEOTIDE SEQUENCE</scope>
    <source>
        <strain evidence="1">HHB10654</strain>
    </source>
</reference>
<reference evidence="1" key="2">
    <citation type="journal article" date="2022" name="New Phytol.">
        <title>Evolutionary transition to the ectomycorrhizal habit in the genomes of a hyperdiverse lineage of mushroom-forming fungi.</title>
        <authorList>
            <person name="Looney B."/>
            <person name="Miyauchi S."/>
            <person name="Morin E."/>
            <person name="Drula E."/>
            <person name="Courty P.E."/>
            <person name="Kohler A."/>
            <person name="Kuo A."/>
            <person name="LaButti K."/>
            <person name="Pangilinan J."/>
            <person name="Lipzen A."/>
            <person name="Riley R."/>
            <person name="Andreopoulos W."/>
            <person name="He G."/>
            <person name="Johnson J."/>
            <person name="Nolan M."/>
            <person name="Tritt A."/>
            <person name="Barry K.W."/>
            <person name="Grigoriev I.V."/>
            <person name="Nagy L.G."/>
            <person name="Hibbett D."/>
            <person name="Henrissat B."/>
            <person name="Matheny P.B."/>
            <person name="Labbe J."/>
            <person name="Martin F.M."/>
        </authorList>
    </citation>
    <scope>NUCLEOTIDE SEQUENCE</scope>
    <source>
        <strain evidence="1">HHB10654</strain>
    </source>
</reference>
<protein>
    <submittedName>
        <fullName evidence="1">Uncharacterized protein</fullName>
    </submittedName>
</protein>
<keyword evidence="2" id="KW-1185">Reference proteome</keyword>
<gene>
    <name evidence="1" type="ORF">BV25DRAFT_1182077</name>
</gene>
<dbReference type="EMBL" id="MU277231">
    <property type="protein sequence ID" value="KAI0058832.1"/>
    <property type="molecule type" value="Genomic_DNA"/>
</dbReference>
<evidence type="ECO:0000313" key="2">
    <source>
        <dbReference type="Proteomes" id="UP000814140"/>
    </source>
</evidence>
<organism evidence="1 2">
    <name type="scientific">Artomyces pyxidatus</name>
    <dbReference type="NCBI Taxonomy" id="48021"/>
    <lineage>
        <taxon>Eukaryota</taxon>
        <taxon>Fungi</taxon>
        <taxon>Dikarya</taxon>
        <taxon>Basidiomycota</taxon>
        <taxon>Agaricomycotina</taxon>
        <taxon>Agaricomycetes</taxon>
        <taxon>Russulales</taxon>
        <taxon>Auriscalpiaceae</taxon>
        <taxon>Artomyces</taxon>
    </lineage>
</organism>
<sequence>MPAQSQPKFALDVILSPKADQQDATTAFLHAGKALVVAEPDTLQWFGYKIPDGPWCIFDTFASEAGRTAHVRGEVAKALFANADTLLSTAPEISQLDVIAHKVVAGHANLTVGVRVIVKAKADEVSIGGLRTILASRGSDVAQEEFTPYWYAFQKDATTFGLLGVFYNAEGRSAHVAHADTQTMMTKMSDFTEGGPEVSFFDIITYNIKHAQAM</sequence>
<evidence type="ECO:0000313" key="1">
    <source>
        <dbReference type="EMBL" id="KAI0058832.1"/>
    </source>
</evidence>
<comment type="caution">
    <text evidence="1">The sequence shown here is derived from an EMBL/GenBank/DDBJ whole genome shotgun (WGS) entry which is preliminary data.</text>
</comment>
<accession>A0ACB8SRJ9</accession>
<proteinExistence type="predicted"/>
<dbReference type="Proteomes" id="UP000814140">
    <property type="component" value="Unassembled WGS sequence"/>
</dbReference>